<evidence type="ECO:0000256" key="1">
    <source>
        <dbReference type="SAM" id="SignalP"/>
    </source>
</evidence>
<dbReference type="InterPro" id="IPR024079">
    <property type="entry name" value="MetalloPept_cat_dom_sf"/>
</dbReference>
<proteinExistence type="predicted"/>
<dbReference type="Proteomes" id="UP000095284">
    <property type="component" value="Unplaced"/>
</dbReference>
<feature type="chain" id="PRO_5009306234" evidence="1">
    <location>
        <begin position="20"/>
        <end position="244"/>
    </location>
</feature>
<dbReference type="AlphaFoldDB" id="A0A1I7SKT3"/>
<keyword evidence="1" id="KW-0732">Signal</keyword>
<evidence type="ECO:0000313" key="3">
    <source>
        <dbReference type="WBParaSite" id="BXY_1366400.1"/>
    </source>
</evidence>
<name>A0A1I7SKT3_BURXY</name>
<dbReference type="WBParaSite" id="BXY_1366400.1">
    <property type="protein sequence ID" value="BXY_1366400.1"/>
    <property type="gene ID" value="BXY_1366400"/>
</dbReference>
<reference evidence="3" key="1">
    <citation type="submission" date="2016-11" db="UniProtKB">
        <authorList>
            <consortium name="WormBaseParasite"/>
        </authorList>
    </citation>
    <scope>IDENTIFICATION</scope>
</reference>
<dbReference type="SUPFAM" id="SSF55486">
    <property type="entry name" value="Metalloproteases ('zincins'), catalytic domain"/>
    <property type="match status" value="1"/>
</dbReference>
<feature type="signal peptide" evidence="1">
    <location>
        <begin position="1"/>
        <end position="19"/>
    </location>
</feature>
<dbReference type="Gene3D" id="3.40.390.10">
    <property type="entry name" value="Collagenase (Catalytic Domain)"/>
    <property type="match status" value="1"/>
</dbReference>
<dbReference type="GO" id="GO:0008237">
    <property type="term" value="F:metallopeptidase activity"/>
    <property type="evidence" value="ECO:0007669"/>
    <property type="project" value="InterPro"/>
</dbReference>
<sequence>MTGRLFLWAVLLQNVAVQALHHHDAVRAKLDIIKRSMDTRADPCNDFYTYAAGKFTYVDYDRDRTRHLMESNIGDEMRNVKGVKKLFADCVKNPAVMDEPGRTNIYNSIVMSFKTRGLIFPLKNEVVANDDVLFTDLVLEMYTHLFETGAPIFNKWGRGASMGKLSLEIPPKVDQEKAWQNYCRVVGGCANRVPYDRNYMAKGDVRADHLKARFLHQAMGTKLDDTFPDIAFYVPQVFGKDVSF</sequence>
<accession>A0A1I7SKT3</accession>
<organism evidence="2 3">
    <name type="scientific">Bursaphelenchus xylophilus</name>
    <name type="common">Pinewood nematode worm</name>
    <name type="synonym">Aphelenchoides xylophilus</name>
    <dbReference type="NCBI Taxonomy" id="6326"/>
    <lineage>
        <taxon>Eukaryota</taxon>
        <taxon>Metazoa</taxon>
        <taxon>Ecdysozoa</taxon>
        <taxon>Nematoda</taxon>
        <taxon>Chromadorea</taxon>
        <taxon>Rhabditida</taxon>
        <taxon>Tylenchina</taxon>
        <taxon>Tylenchomorpha</taxon>
        <taxon>Aphelenchoidea</taxon>
        <taxon>Aphelenchoididae</taxon>
        <taxon>Bursaphelenchus</taxon>
    </lineage>
</organism>
<evidence type="ECO:0000313" key="2">
    <source>
        <dbReference type="Proteomes" id="UP000095284"/>
    </source>
</evidence>
<protein>
    <submittedName>
        <fullName evidence="3">DUF1800 family protein</fullName>
    </submittedName>
</protein>